<feature type="region of interest" description="Disordered" evidence="1">
    <location>
        <begin position="308"/>
        <end position="360"/>
    </location>
</feature>
<proteinExistence type="predicted"/>
<protein>
    <recommendedName>
        <fullName evidence="4">THAP-type domain-containing protein</fullName>
    </recommendedName>
</protein>
<feature type="region of interest" description="Disordered" evidence="1">
    <location>
        <begin position="503"/>
        <end position="529"/>
    </location>
</feature>
<feature type="region of interest" description="Disordered" evidence="1">
    <location>
        <begin position="388"/>
        <end position="466"/>
    </location>
</feature>
<comment type="caution">
    <text evidence="2">The sequence shown here is derived from an EMBL/GenBank/DDBJ whole genome shotgun (WGS) entry which is preliminary data.</text>
</comment>
<dbReference type="EMBL" id="CAJGYM010000016">
    <property type="protein sequence ID" value="CAD6190490.1"/>
    <property type="molecule type" value="Genomic_DNA"/>
</dbReference>
<dbReference type="AlphaFoldDB" id="A0A8S1HBD2"/>
<evidence type="ECO:0000256" key="1">
    <source>
        <dbReference type="SAM" id="MobiDB-lite"/>
    </source>
</evidence>
<evidence type="ECO:0000313" key="3">
    <source>
        <dbReference type="Proteomes" id="UP000835052"/>
    </source>
</evidence>
<reference evidence="2" key="1">
    <citation type="submission" date="2020-10" db="EMBL/GenBank/DDBJ databases">
        <authorList>
            <person name="Kikuchi T."/>
        </authorList>
    </citation>
    <scope>NUCLEOTIDE SEQUENCE</scope>
    <source>
        <strain evidence="2">NKZ352</strain>
    </source>
</reference>
<sequence>MANNDRLLPENFVRNVNGYAEYVLPSRIIPDYGIKFRVHHRTGQTRIWRCSHCVLYDRTDLSGRTGNYPVWPINGHTAKECSGFWETEPDGGVHICGWPSTEHYLKRLKTADVVPTIDHSKKRSTLTFSKSVTKLFFQTAHKKTVKYTAIVSGFPVTDCFQDLVPLKEYELETFRCLICNQRRHKAKMIVFLAHSKVCEKWIHLLGGQPFRRKLERTKMNHQRICRSHFPFTENFVRLRSPDIPIILEGTDEEGMLPEPIRNEHDYLFTRSKDLLLSGECYTDDVKEEDPYEELRRREALRDVSTVKTFPVNKPGRSPFHGAILGRKRPSPEPLSEVKEECPDSMPEEEEVLPPPPPMKKLKGLPIKQLCSPASAQEHADCAACVAAKAPKRGRPKKSKKRGRPKKNDDLNDRDVYSNVAKYQKPKPTTARTLHLEQEKLAKQSQGRQVTPSNPPPQVPQEPRVMTPPIKVEEVVVKEEIEDYSYDQVMEYDTVDEKVVKQEVEADPGPSEVPMDQQPSTSADVNTYPPATFEAEPKTELKTEELESVPEYLPNPASVEKSHFPGSTVPEITQHPTKPACLICMTECIITYEKNDLSQLRCKNGHIYSRRARHCLKTNKIFFEHF</sequence>
<organism evidence="2 3">
    <name type="scientific">Caenorhabditis auriculariae</name>
    <dbReference type="NCBI Taxonomy" id="2777116"/>
    <lineage>
        <taxon>Eukaryota</taxon>
        <taxon>Metazoa</taxon>
        <taxon>Ecdysozoa</taxon>
        <taxon>Nematoda</taxon>
        <taxon>Chromadorea</taxon>
        <taxon>Rhabditida</taxon>
        <taxon>Rhabditina</taxon>
        <taxon>Rhabditomorpha</taxon>
        <taxon>Rhabditoidea</taxon>
        <taxon>Rhabditidae</taxon>
        <taxon>Peloderinae</taxon>
        <taxon>Caenorhabditis</taxon>
    </lineage>
</organism>
<dbReference type="Proteomes" id="UP000835052">
    <property type="component" value="Unassembled WGS sequence"/>
</dbReference>
<evidence type="ECO:0008006" key="4">
    <source>
        <dbReference type="Google" id="ProtNLM"/>
    </source>
</evidence>
<gene>
    <name evidence="2" type="ORF">CAUJ_LOCUS6409</name>
</gene>
<evidence type="ECO:0000313" key="2">
    <source>
        <dbReference type="EMBL" id="CAD6190490.1"/>
    </source>
</evidence>
<feature type="compositionally biased region" description="Basic and acidic residues" evidence="1">
    <location>
        <begin position="405"/>
        <end position="415"/>
    </location>
</feature>
<name>A0A8S1HBD2_9PELO</name>
<accession>A0A8S1HBD2</accession>
<keyword evidence="3" id="KW-1185">Reference proteome</keyword>
<feature type="compositionally biased region" description="Basic residues" evidence="1">
    <location>
        <begin position="389"/>
        <end position="404"/>
    </location>
</feature>